<dbReference type="Proteomes" id="UP001050975">
    <property type="component" value="Unassembled WGS sequence"/>
</dbReference>
<name>A0AAV3XRQ1_9CYAN</name>
<organism evidence="1 2">
    <name type="scientific">Microseira wollei NIES-4236</name>
    <dbReference type="NCBI Taxonomy" id="2530354"/>
    <lineage>
        <taxon>Bacteria</taxon>
        <taxon>Bacillati</taxon>
        <taxon>Cyanobacteriota</taxon>
        <taxon>Cyanophyceae</taxon>
        <taxon>Oscillatoriophycideae</taxon>
        <taxon>Aerosakkonematales</taxon>
        <taxon>Aerosakkonemataceae</taxon>
        <taxon>Microseira</taxon>
    </lineage>
</organism>
<dbReference type="AlphaFoldDB" id="A0AAV3XRQ1"/>
<accession>A0AAV3XRQ1</accession>
<keyword evidence="2" id="KW-1185">Reference proteome</keyword>
<sequence>MASKSQGLLFLDEMPSLIAEFGSAEGEILAVDEINATDKFTNAGYLVSEGIPLDAAITQTWGCREGTPEHRTMKQKFLPSQGDEEVEEEEVIPDFRTQFPETMDAASGKAINQALTEGVSREDIIADLFGCKGAQTELGEAYFDYLQKRFAIVIKAKNHD</sequence>
<evidence type="ECO:0000313" key="1">
    <source>
        <dbReference type="EMBL" id="GET44371.1"/>
    </source>
</evidence>
<protein>
    <submittedName>
        <fullName evidence="1">Uncharacterized protein</fullName>
    </submittedName>
</protein>
<reference evidence="1" key="1">
    <citation type="submission" date="2019-10" db="EMBL/GenBank/DDBJ databases">
        <title>Draft genome sequece of Microseira wollei NIES-4236.</title>
        <authorList>
            <person name="Yamaguchi H."/>
            <person name="Suzuki S."/>
            <person name="Kawachi M."/>
        </authorList>
    </citation>
    <scope>NUCLEOTIDE SEQUENCE</scope>
    <source>
        <strain evidence="1">NIES-4236</strain>
    </source>
</reference>
<evidence type="ECO:0000313" key="2">
    <source>
        <dbReference type="Proteomes" id="UP001050975"/>
    </source>
</evidence>
<comment type="caution">
    <text evidence="1">The sequence shown here is derived from an EMBL/GenBank/DDBJ whole genome shotgun (WGS) entry which is preliminary data.</text>
</comment>
<proteinExistence type="predicted"/>
<dbReference type="EMBL" id="BLAY01000339">
    <property type="protein sequence ID" value="GET44371.1"/>
    <property type="molecule type" value="Genomic_DNA"/>
</dbReference>
<gene>
    <name evidence="1" type="ORF">MiSe_91980</name>
</gene>